<name>A0A3N4NID5_9FLAO</name>
<sequence>MDMTSQKIANDIKIEVKKSYNFLYSWAKKYSDKDVRSAFFELSYISLYSHYRNFYTGIDFNQFYEPFKEIPHNNHPEHLNTIFKNYYHSSNFMLMIRVYSSFELSLNLICDKCLNEKNKNELLNIDAEKLKKDLKNCHLILPDNIYNKHKFKSLSRVPFLRKLRLLLKQQEKELSIERKEILNFFECLMHYRNSIHTNFVYQGNEDKHYEIEYNNEIITFNFKNNEIVQMASKDEWLGTTHLVGKTINYANLIYESLQYHNKIIDPSYEIFKFKN</sequence>
<dbReference type="Proteomes" id="UP000270856">
    <property type="component" value="Unassembled WGS sequence"/>
</dbReference>
<protein>
    <submittedName>
        <fullName evidence="1">Uncharacterized protein</fullName>
    </submittedName>
</protein>
<dbReference type="EMBL" id="RPFJ01000014">
    <property type="protein sequence ID" value="RPD95971.1"/>
    <property type="molecule type" value="Genomic_DNA"/>
</dbReference>
<dbReference type="AlphaFoldDB" id="A0A3N4NID5"/>
<gene>
    <name evidence="1" type="ORF">EGM88_10905</name>
</gene>
<accession>A0A3N4NID5</accession>
<proteinExistence type="predicted"/>
<keyword evidence="2" id="KW-1185">Reference proteome</keyword>
<comment type="caution">
    <text evidence="1">The sequence shown here is derived from an EMBL/GenBank/DDBJ whole genome shotgun (WGS) entry which is preliminary data.</text>
</comment>
<reference evidence="1 2" key="1">
    <citation type="submission" date="2018-11" db="EMBL/GenBank/DDBJ databases">
        <title>Aureibaculum marinum gen. nov., sp. nov., a member of the family Flavobacteriaceae isolated from the Bohai Sea.</title>
        <authorList>
            <person name="Ji X."/>
        </authorList>
    </citation>
    <scope>NUCLEOTIDE SEQUENCE [LARGE SCALE GENOMIC DNA]</scope>
    <source>
        <strain evidence="1 2">BH-SD17</strain>
    </source>
</reference>
<evidence type="ECO:0000313" key="2">
    <source>
        <dbReference type="Proteomes" id="UP000270856"/>
    </source>
</evidence>
<organism evidence="1 2">
    <name type="scientific">Aureibaculum marinum</name>
    <dbReference type="NCBI Taxonomy" id="2487930"/>
    <lineage>
        <taxon>Bacteria</taxon>
        <taxon>Pseudomonadati</taxon>
        <taxon>Bacteroidota</taxon>
        <taxon>Flavobacteriia</taxon>
        <taxon>Flavobacteriales</taxon>
        <taxon>Flavobacteriaceae</taxon>
        <taxon>Aureibaculum</taxon>
    </lineage>
</organism>
<evidence type="ECO:0000313" key="1">
    <source>
        <dbReference type="EMBL" id="RPD95971.1"/>
    </source>
</evidence>